<dbReference type="AlphaFoldDB" id="A0A2I0AU50"/>
<evidence type="ECO:0000256" key="3">
    <source>
        <dbReference type="ARBA" id="ARBA00022771"/>
    </source>
</evidence>
<dbReference type="Gene3D" id="4.10.1060.10">
    <property type="entry name" value="Zinc finger, RanBP2-type"/>
    <property type="match status" value="1"/>
</dbReference>
<dbReference type="OrthoDB" id="1878647at2759"/>
<evidence type="ECO:0000256" key="4">
    <source>
        <dbReference type="ARBA" id="ARBA00022833"/>
    </source>
</evidence>
<evidence type="ECO:0000259" key="9">
    <source>
        <dbReference type="PROSITE" id="PS50199"/>
    </source>
</evidence>
<feature type="region of interest" description="Disordered" evidence="8">
    <location>
        <begin position="157"/>
        <end position="197"/>
    </location>
</feature>
<dbReference type="PANTHER" id="PTHR23238">
    <property type="entry name" value="RNA BINDING PROTEIN"/>
    <property type="match status" value="1"/>
</dbReference>
<dbReference type="FunFam" id="4.10.1060.10:FF:000017">
    <property type="entry name" value="FUS RNA-binding protein"/>
    <property type="match status" value="1"/>
</dbReference>
<evidence type="ECO:0000256" key="2">
    <source>
        <dbReference type="ARBA" id="ARBA00022723"/>
    </source>
</evidence>
<dbReference type="InterPro" id="IPR036443">
    <property type="entry name" value="Znf_RanBP2_sf"/>
</dbReference>
<accession>A0A2I0AU50</accession>
<dbReference type="PROSITE" id="PS01358">
    <property type="entry name" value="ZF_RANBP2_1"/>
    <property type="match status" value="1"/>
</dbReference>
<dbReference type="GO" id="GO:0005634">
    <property type="term" value="C:nucleus"/>
    <property type="evidence" value="ECO:0007669"/>
    <property type="project" value="UniProtKB-SubCell"/>
</dbReference>
<feature type="domain" description="RanBP2-type" evidence="9">
    <location>
        <begin position="218"/>
        <end position="249"/>
    </location>
</feature>
<dbReference type="GO" id="GO:0003723">
    <property type="term" value="F:RNA binding"/>
    <property type="evidence" value="ECO:0007669"/>
    <property type="project" value="UniProtKB-KW"/>
</dbReference>
<evidence type="ECO:0000313" key="11">
    <source>
        <dbReference type="Proteomes" id="UP000236161"/>
    </source>
</evidence>
<feature type="compositionally biased region" description="Low complexity" evidence="8">
    <location>
        <begin position="9"/>
        <end position="21"/>
    </location>
</feature>
<keyword evidence="2" id="KW-0479">Metal-binding</keyword>
<feature type="compositionally biased region" description="Basic and acidic residues" evidence="8">
    <location>
        <begin position="56"/>
        <end position="78"/>
    </location>
</feature>
<evidence type="ECO:0000313" key="10">
    <source>
        <dbReference type="EMBL" id="PKA59057.1"/>
    </source>
</evidence>
<dbReference type="GO" id="GO:0008270">
    <property type="term" value="F:zinc ion binding"/>
    <property type="evidence" value="ECO:0007669"/>
    <property type="project" value="UniProtKB-KW"/>
</dbReference>
<organism evidence="10 11">
    <name type="scientific">Apostasia shenzhenica</name>
    <dbReference type="NCBI Taxonomy" id="1088818"/>
    <lineage>
        <taxon>Eukaryota</taxon>
        <taxon>Viridiplantae</taxon>
        <taxon>Streptophyta</taxon>
        <taxon>Embryophyta</taxon>
        <taxon>Tracheophyta</taxon>
        <taxon>Spermatophyta</taxon>
        <taxon>Magnoliopsida</taxon>
        <taxon>Liliopsida</taxon>
        <taxon>Asparagales</taxon>
        <taxon>Orchidaceae</taxon>
        <taxon>Apostasioideae</taxon>
        <taxon>Apostasia</taxon>
    </lineage>
</organism>
<feature type="compositionally biased region" description="Basic residues" evidence="8">
    <location>
        <begin position="103"/>
        <end position="127"/>
    </location>
</feature>
<evidence type="ECO:0000256" key="6">
    <source>
        <dbReference type="ARBA" id="ARBA00023242"/>
    </source>
</evidence>
<feature type="region of interest" description="Disordered" evidence="8">
    <location>
        <begin position="1"/>
        <end position="144"/>
    </location>
</feature>
<evidence type="ECO:0000256" key="1">
    <source>
        <dbReference type="ARBA" id="ARBA00004123"/>
    </source>
</evidence>
<feature type="compositionally biased region" description="Basic residues" evidence="8">
    <location>
        <begin position="85"/>
        <end position="96"/>
    </location>
</feature>
<feature type="compositionally biased region" description="Basic and acidic residues" evidence="8">
    <location>
        <begin position="407"/>
        <end position="416"/>
    </location>
</feature>
<name>A0A2I0AU50_9ASPA</name>
<evidence type="ECO:0000256" key="8">
    <source>
        <dbReference type="SAM" id="MobiDB-lite"/>
    </source>
</evidence>
<dbReference type="InterPro" id="IPR001876">
    <property type="entry name" value="Znf_RanBP2"/>
</dbReference>
<dbReference type="SMART" id="SM00547">
    <property type="entry name" value="ZnF_RBZ"/>
    <property type="match status" value="1"/>
</dbReference>
<keyword evidence="6" id="KW-0539">Nucleus</keyword>
<evidence type="ECO:0000256" key="7">
    <source>
        <dbReference type="PROSITE-ProRule" id="PRU00322"/>
    </source>
</evidence>
<reference evidence="10 11" key="1">
    <citation type="journal article" date="2017" name="Nature">
        <title>The Apostasia genome and the evolution of orchids.</title>
        <authorList>
            <person name="Zhang G.Q."/>
            <person name="Liu K.W."/>
            <person name="Li Z."/>
            <person name="Lohaus R."/>
            <person name="Hsiao Y.Y."/>
            <person name="Niu S.C."/>
            <person name="Wang J.Y."/>
            <person name="Lin Y.C."/>
            <person name="Xu Q."/>
            <person name="Chen L.J."/>
            <person name="Yoshida K."/>
            <person name="Fujiwara S."/>
            <person name="Wang Z.W."/>
            <person name="Zhang Y.Q."/>
            <person name="Mitsuda N."/>
            <person name="Wang M."/>
            <person name="Liu G.H."/>
            <person name="Pecoraro L."/>
            <person name="Huang H.X."/>
            <person name="Xiao X.J."/>
            <person name="Lin M."/>
            <person name="Wu X.Y."/>
            <person name="Wu W.L."/>
            <person name="Chen Y.Y."/>
            <person name="Chang S.B."/>
            <person name="Sakamoto S."/>
            <person name="Ohme-Takagi M."/>
            <person name="Yagi M."/>
            <person name="Zeng S.J."/>
            <person name="Shen C.Y."/>
            <person name="Yeh C.M."/>
            <person name="Luo Y.B."/>
            <person name="Tsai W.C."/>
            <person name="Van de Peer Y."/>
            <person name="Liu Z.J."/>
        </authorList>
    </citation>
    <scope>NUCLEOTIDE SEQUENCE [LARGE SCALE GENOMIC DNA]</scope>
    <source>
        <strain evidence="11">cv. Shenzhen</strain>
        <tissue evidence="10">Stem</tissue>
    </source>
</reference>
<gene>
    <name evidence="10" type="ORF">AXF42_Ash001150</name>
</gene>
<dbReference type="SUPFAM" id="SSF90209">
    <property type="entry name" value="Ran binding protein zinc finger-like"/>
    <property type="match status" value="1"/>
</dbReference>
<dbReference type="PROSITE" id="PS50199">
    <property type="entry name" value="ZF_RANBP2_2"/>
    <property type="match status" value="1"/>
</dbReference>
<sequence>MRSRDMELEAPPESESAGSSPSPAPPRRTAGNLSSMVVKPSLSGGGGSDLDIAYTADDRRRDSPLPLRRRDSPQDLHYDGSPASVRRRVGSPRLHRRESPPGLRRRYSPSFLRRRVSPLDFHRRRSPPFRSRSERFHNDPGSISPLHRLRVEGGYHEPSFGQLGAPRFGRGMRGRGGGRFRDERIGGTYDRGIDSSTRAMSPVEGEFIHRNDPNLSPREGDWICRNPSCGNLNFARRIFCNNCNKYRYDEPYGSDHSPRRAYDSPPPIPKISPRLPGLLVDRGPRRDLNGYRSPPRAWDTVDSRDFRTSFFRPSRGGKLLGPMRRDRPNFRNENFKERGSDWAISSDWERRDRIRDTLTSDRRGLDRHSPLPHDRWIQESKDRSRSPIIPASLPRVSYADRGRDVRRYDEPYRGSERANLNAGRGGRSYGRGTSRGRIPHIY</sequence>
<keyword evidence="3 7" id="KW-0863">Zinc-finger</keyword>
<keyword evidence="5" id="KW-0694">RNA-binding</keyword>
<feature type="region of interest" description="Disordered" evidence="8">
    <location>
        <begin position="407"/>
        <end position="442"/>
    </location>
</feature>
<dbReference type="GO" id="GO:0006355">
    <property type="term" value="P:regulation of DNA-templated transcription"/>
    <property type="evidence" value="ECO:0007669"/>
    <property type="project" value="InterPro"/>
</dbReference>
<keyword evidence="4" id="KW-0862">Zinc</keyword>
<feature type="region of interest" description="Disordered" evidence="8">
    <location>
        <begin position="254"/>
        <end position="294"/>
    </location>
</feature>
<feature type="region of interest" description="Disordered" evidence="8">
    <location>
        <begin position="362"/>
        <end position="395"/>
    </location>
</feature>
<comment type="subcellular location">
    <subcellularLocation>
        <location evidence="1">Nucleus</location>
    </subcellularLocation>
</comment>
<dbReference type="InterPro" id="IPR034870">
    <property type="entry name" value="TET_fam"/>
</dbReference>
<keyword evidence="11" id="KW-1185">Reference proteome</keyword>
<proteinExistence type="predicted"/>
<dbReference type="STRING" id="1088818.A0A2I0AU50"/>
<protein>
    <recommendedName>
        <fullName evidence="9">RanBP2-type domain-containing protein</fullName>
    </recommendedName>
</protein>
<feature type="compositionally biased region" description="Basic and acidic residues" evidence="8">
    <location>
        <begin position="362"/>
        <end position="385"/>
    </location>
</feature>
<evidence type="ECO:0000256" key="5">
    <source>
        <dbReference type="ARBA" id="ARBA00022884"/>
    </source>
</evidence>
<dbReference type="EMBL" id="KZ451950">
    <property type="protein sequence ID" value="PKA59057.1"/>
    <property type="molecule type" value="Genomic_DNA"/>
</dbReference>
<dbReference type="Proteomes" id="UP000236161">
    <property type="component" value="Unassembled WGS sequence"/>
</dbReference>